<evidence type="ECO:0000256" key="2">
    <source>
        <dbReference type="ARBA" id="ARBA00005992"/>
    </source>
</evidence>
<dbReference type="RefSeq" id="WP_183215868.1">
    <property type="nucleotide sequence ID" value="NZ_CAJFZW010000010.1"/>
</dbReference>
<dbReference type="SUPFAM" id="SSF141523">
    <property type="entry name" value="L,D-transpeptidase catalytic domain-like"/>
    <property type="match status" value="1"/>
</dbReference>
<reference evidence="11 12" key="1">
    <citation type="submission" date="2020-08" db="EMBL/GenBank/DDBJ databases">
        <title>Genomic Encyclopedia of Type Strains, Phase IV (KMG-IV): sequencing the most valuable type-strain genomes for metagenomic binning, comparative biology and taxonomic classification.</title>
        <authorList>
            <person name="Goeker M."/>
        </authorList>
    </citation>
    <scope>NUCLEOTIDE SEQUENCE [LARGE SCALE GENOMIC DNA]</scope>
    <source>
        <strain evidence="11 12">DSM 4731</strain>
    </source>
</reference>
<gene>
    <name evidence="11" type="ORF">GGQ93_001319</name>
</gene>
<comment type="similarity">
    <text evidence="2">Belongs to the YkuD family.</text>
</comment>
<dbReference type="GO" id="GO:0071972">
    <property type="term" value="F:peptidoglycan L,D-transpeptidase activity"/>
    <property type="evidence" value="ECO:0007669"/>
    <property type="project" value="TreeGrafter"/>
</dbReference>
<dbReference type="InterPro" id="IPR036366">
    <property type="entry name" value="PGBDSf"/>
</dbReference>
<dbReference type="InterPro" id="IPR002477">
    <property type="entry name" value="Peptidoglycan-bd-like"/>
</dbReference>
<proteinExistence type="inferred from homology"/>
<feature type="chain" id="PRO_5031134149" evidence="9">
    <location>
        <begin position="24"/>
        <end position="356"/>
    </location>
</feature>
<feature type="active site" description="Nucleophile" evidence="7">
    <location>
        <position position="332"/>
    </location>
</feature>
<keyword evidence="6 7" id="KW-0961">Cell wall biogenesis/degradation</keyword>
<feature type="region of interest" description="Disordered" evidence="8">
    <location>
        <begin position="29"/>
        <end position="77"/>
    </location>
</feature>
<feature type="signal peptide" evidence="9">
    <location>
        <begin position="1"/>
        <end position="23"/>
    </location>
</feature>
<dbReference type="Pfam" id="PF03734">
    <property type="entry name" value="YkuD"/>
    <property type="match status" value="1"/>
</dbReference>
<dbReference type="GO" id="GO:0071555">
    <property type="term" value="P:cell wall organization"/>
    <property type="evidence" value="ECO:0007669"/>
    <property type="project" value="UniProtKB-UniRule"/>
</dbReference>
<protein>
    <submittedName>
        <fullName evidence="11">Lipoprotein-anchoring transpeptidase ErfK/SrfK</fullName>
    </submittedName>
</protein>
<name>A0A7W9F811_9CAUL</name>
<organism evidence="11 12">
    <name type="scientific">Brevundimonas aurantiaca</name>
    <dbReference type="NCBI Taxonomy" id="74316"/>
    <lineage>
        <taxon>Bacteria</taxon>
        <taxon>Pseudomonadati</taxon>
        <taxon>Pseudomonadota</taxon>
        <taxon>Alphaproteobacteria</taxon>
        <taxon>Caulobacterales</taxon>
        <taxon>Caulobacteraceae</taxon>
        <taxon>Brevundimonas</taxon>
    </lineage>
</organism>
<dbReference type="GO" id="GO:0016740">
    <property type="term" value="F:transferase activity"/>
    <property type="evidence" value="ECO:0007669"/>
    <property type="project" value="UniProtKB-KW"/>
</dbReference>
<evidence type="ECO:0000256" key="7">
    <source>
        <dbReference type="PROSITE-ProRule" id="PRU01373"/>
    </source>
</evidence>
<evidence type="ECO:0000256" key="6">
    <source>
        <dbReference type="ARBA" id="ARBA00023316"/>
    </source>
</evidence>
<evidence type="ECO:0000256" key="9">
    <source>
        <dbReference type="SAM" id="SignalP"/>
    </source>
</evidence>
<keyword evidence="12" id="KW-1185">Reference proteome</keyword>
<dbReference type="Gene3D" id="1.10.101.10">
    <property type="entry name" value="PGBD-like superfamily/PGBD"/>
    <property type="match status" value="1"/>
</dbReference>
<dbReference type="InterPro" id="IPR005490">
    <property type="entry name" value="LD_TPept_cat_dom"/>
</dbReference>
<dbReference type="PANTHER" id="PTHR30582:SF30">
    <property type="entry name" value="BLR4375 PROTEIN"/>
    <property type="match status" value="1"/>
</dbReference>
<comment type="caution">
    <text evidence="11">The sequence shown here is derived from an EMBL/GenBank/DDBJ whole genome shotgun (WGS) entry which is preliminary data.</text>
</comment>
<keyword evidence="4 7" id="KW-0133">Cell shape</keyword>
<dbReference type="Proteomes" id="UP000527324">
    <property type="component" value="Unassembled WGS sequence"/>
</dbReference>
<dbReference type="Gene3D" id="2.40.440.10">
    <property type="entry name" value="L,D-transpeptidase catalytic domain-like"/>
    <property type="match status" value="1"/>
</dbReference>
<keyword evidence="3" id="KW-0808">Transferase</keyword>
<evidence type="ECO:0000256" key="3">
    <source>
        <dbReference type="ARBA" id="ARBA00022679"/>
    </source>
</evidence>
<accession>A0A7W9F811</accession>
<evidence type="ECO:0000256" key="8">
    <source>
        <dbReference type="SAM" id="MobiDB-lite"/>
    </source>
</evidence>
<keyword evidence="11" id="KW-0449">Lipoprotein</keyword>
<comment type="pathway">
    <text evidence="1 7">Cell wall biogenesis; peptidoglycan biosynthesis.</text>
</comment>
<evidence type="ECO:0000256" key="1">
    <source>
        <dbReference type="ARBA" id="ARBA00004752"/>
    </source>
</evidence>
<evidence type="ECO:0000313" key="12">
    <source>
        <dbReference type="Proteomes" id="UP000527324"/>
    </source>
</evidence>
<dbReference type="GO" id="GO:0008360">
    <property type="term" value="P:regulation of cell shape"/>
    <property type="evidence" value="ECO:0007669"/>
    <property type="project" value="UniProtKB-UniRule"/>
</dbReference>
<dbReference type="Pfam" id="PF01471">
    <property type="entry name" value="PG_binding_1"/>
    <property type="match status" value="1"/>
</dbReference>
<evidence type="ECO:0000256" key="4">
    <source>
        <dbReference type="ARBA" id="ARBA00022960"/>
    </source>
</evidence>
<dbReference type="PANTHER" id="PTHR30582">
    <property type="entry name" value="L,D-TRANSPEPTIDASE"/>
    <property type="match status" value="1"/>
</dbReference>
<dbReference type="InterPro" id="IPR036365">
    <property type="entry name" value="PGBD-like_sf"/>
</dbReference>
<dbReference type="InterPro" id="IPR050979">
    <property type="entry name" value="LD-transpeptidase"/>
</dbReference>
<dbReference type="UniPathway" id="UPA00219"/>
<dbReference type="PROSITE" id="PS51257">
    <property type="entry name" value="PROKAR_LIPOPROTEIN"/>
    <property type="match status" value="1"/>
</dbReference>
<evidence type="ECO:0000256" key="5">
    <source>
        <dbReference type="ARBA" id="ARBA00022984"/>
    </source>
</evidence>
<dbReference type="PROSITE" id="PS52029">
    <property type="entry name" value="LD_TPASE"/>
    <property type="match status" value="1"/>
</dbReference>
<feature type="active site" description="Proton donor/acceptor" evidence="7">
    <location>
        <position position="316"/>
    </location>
</feature>
<dbReference type="CDD" id="cd16913">
    <property type="entry name" value="YkuD_like"/>
    <property type="match status" value="1"/>
</dbReference>
<evidence type="ECO:0000313" key="11">
    <source>
        <dbReference type="EMBL" id="MBB5739617.1"/>
    </source>
</evidence>
<keyword evidence="9" id="KW-0732">Signal</keyword>
<feature type="domain" description="L,D-TPase catalytic" evidence="10">
    <location>
        <begin position="224"/>
        <end position="356"/>
    </location>
</feature>
<sequence>MPPRFIVLAPTVAALTVAGLAVAACDPNDDRPPAAPAEQTAQVGAQGRLSRDAIENTAYSPPSTEGEGASPAARPQPDPALIRAQVLLQRARFSPGAIDGLEGSNMRQAVSAFQKVQGLPVNGRLDAEVMGRLRAASQGAVTSTYEITQQDVSASYLGIVPTELEAQGRAPSMGYANIVEALAERFHVTEDLLRALNPAADFNRPGQKLLVPAINTTPLAADVERIEVDKAQGAVRAYGADGTLLAYFPATIGSRDNPTPTGTVKVNGVARNPDYVYDPSKLSYGDLDRKVVVAPGPNNPVGVVWIDLNKPSYGIHGTPDPHLVGKTASHGCVRLTNWDAWTLADKVKPGVTVRFV</sequence>
<keyword evidence="5 7" id="KW-0573">Peptidoglycan synthesis</keyword>
<dbReference type="AlphaFoldDB" id="A0A7W9F811"/>
<dbReference type="InterPro" id="IPR038063">
    <property type="entry name" value="Transpep_catalytic_dom"/>
</dbReference>
<dbReference type="SUPFAM" id="SSF47090">
    <property type="entry name" value="PGBD-like"/>
    <property type="match status" value="1"/>
</dbReference>
<dbReference type="GO" id="GO:0018104">
    <property type="term" value="P:peptidoglycan-protein cross-linking"/>
    <property type="evidence" value="ECO:0007669"/>
    <property type="project" value="TreeGrafter"/>
</dbReference>
<dbReference type="GO" id="GO:0005576">
    <property type="term" value="C:extracellular region"/>
    <property type="evidence" value="ECO:0007669"/>
    <property type="project" value="TreeGrafter"/>
</dbReference>
<dbReference type="EMBL" id="JACHOQ010000002">
    <property type="protein sequence ID" value="MBB5739617.1"/>
    <property type="molecule type" value="Genomic_DNA"/>
</dbReference>
<evidence type="ECO:0000259" key="10">
    <source>
        <dbReference type="PROSITE" id="PS52029"/>
    </source>
</evidence>